<dbReference type="Gramene" id="TraesRN7A0100907600.1">
    <property type="protein sequence ID" value="TraesRN7A0100907600.1"/>
    <property type="gene ID" value="TraesRN7A0100907600"/>
</dbReference>
<dbReference type="InterPro" id="IPR055302">
    <property type="entry name" value="F-box_dom-containing"/>
</dbReference>
<dbReference type="Gramene" id="TraesNOR7A03G04008890.1">
    <property type="protein sequence ID" value="TraesNOR7A03G04008890.1"/>
    <property type="gene ID" value="TraesNOR7A03G04008890"/>
</dbReference>
<name>A0A3B6RJI8_WHEAT</name>
<dbReference type="InterPro" id="IPR036047">
    <property type="entry name" value="F-box-like_dom_sf"/>
</dbReference>
<dbReference type="AlphaFoldDB" id="A0A3B6RJI8"/>
<accession>A0A3B6RJI8</accession>
<organism evidence="3">
    <name type="scientific">Triticum aestivum</name>
    <name type="common">Wheat</name>
    <dbReference type="NCBI Taxonomy" id="4565"/>
    <lineage>
        <taxon>Eukaryota</taxon>
        <taxon>Viridiplantae</taxon>
        <taxon>Streptophyta</taxon>
        <taxon>Embryophyta</taxon>
        <taxon>Tracheophyta</taxon>
        <taxon>Spermatophyta</taxon>
        <taxon>Magnoliopsida</taxon>
        <taxon>Liliopsida</taxon>
        <taxon>Poales</taxon>
        <taxon>Poaceae</taxon>
        <taxon>BOP clade</taxon>
        <taxon>Pooideae</taxon>
        <taxon>Triticodae</taxon>
        <taxon>Triticeae</taxon>
        <taxon>Triticinae</taxon>
        <taxon>Triticum</taxon>
    </lineage>
</organism>
<dbReference type="Gramene" id="TraesARI7A03G03939070.1">
    <property type="protein sequence ID" value="TraesARI7A03G03939070.1"/>
    <property type="gene ID" value="TraesARI7A03G03939070"/>
</dbReference>
<dbReference type="InterPro" id="IPR006566">
    <property type="entry name" value="FBD"/>
</dbReference>
<evidence type="ECO:0000259" key="1">
    <source>
        <dbReference type="Pfam" id="PF08387"/>
    </source>
</evidence>
<dbReference type="GeneID" id="123148225"/>
<evidence type="ECO:0000259" key="2">
    <source>
        <dbReference type="Pfam" id="PF24758"/>
    </source>
</evidence>
<dbReference type="InterPro" id="IPR055411">
    <property type="entry name" value="LRR_FXL15/At3g58940/PEG3-like"/>
</dbReference>
<dbReference type="SUPFAM" id="SSF81383">
    <property type="entry name" value="F-box domain"/>
    <property type="match status" value="1"/>
</dbReference>
<dbReference type="Pfam" id="PF08387">
    <property type="entry name" value="FBD"/>
    <property type="match status" value="1"/>
</dbReference>
<dbReference type="Gramene" id="TraesLAC7A03G03918820.1">
    <property type="protein sequence ID" value="TraesLAC7A03G03918820.1"/>
    <property type="gene ID" value="TraesLAC7A03G03918820"/>
</dbReference>
<dbReference type="RefSeq" id="XP_044423539.1">
    <property type="nucleotide sequence ID" value="XM_044567604.1"/>
</dbReference>
<evidence type="ECO:0000313" key="3">
    <source>
        <dbReference type="EnsemblPlants" id="TraesCS7A02G379600.1"/>
    </source>
</evidence>
<dbReference type="Gramene" id="TraesCLE_scaffold_013743_01G000300.1">
    <property type="protein sequence ID" value="TraesCLE_scaffold_013743_01G000300.1"/>
    <property type="gene ID" value="TraesCLE_scaffold_013743_01G000300"/>
</dbReference>
<feature type="domain" description="F-box/LRR-repeat protein 15/At3g58940/PEG3-like LRR" evidence="2">
    <location>
        <begin position="96"/>
        <end position="314"/>
    </location>
</feature>
<dbReference type="PANTHER" id="PTHR32141">
    <property type="match status" value="1"/>
</dbReference>
<dbReference type="SUPFAM" id="SSF52047">
    <property type="entry name" value="RNI-like"/>
    <property type="match status" value="1"/>
</dbReference>
<reference evidence="3" key="2">
    <citation type="submission" date="2018-10" db="UniProtKB">
        <authorList>
            <consortium name="EnsemblPlants"/>
        </authorList>
    </citation>
    <scope>IDENTIFICATION</scope>
</reference>
<evidence type="ECO:0000313" key="4">
    <source>
        <dbReference type="Proteomes" id="UP000019116"/>
    </source>
</evidence>
<dbReference type="STRING" id="4565.A0A3B6RJI8"/>
<dbReference type="Gramene" id="TraesCS7A03G0922700.1">
    <property type="protein sequence ID" value="TraesCS7A03G0922700.1.CDS"/>
    <property type="gene ID" value="TraesCS7A03G0922700"/>
</dbReference>
<dbReference type="Gramene" id="TraesCAD_scaffold_008719_01G000300.1">
    <property type="protein sequence ID" value="TraesCAD_scaffold_008719_01G000300.1"/>
    <property type="gene ID" value="TraesCAD_scaffold_008719_01G000300"/>
</dbReference>
<keyword evidence="4" id="KW-1185">Reference proteome</keyword>
<protein>
    <submittedName>
        <fullName evidence="3">Uncharacterized protein</fullName>
    </submittedName>
</protein>
<dbReference type="Gramene" id="TraesPARA_EIv1.0_2317830.1">
    <property type="protein sequence ID" value="TraesPARA_EIv1.0_2317830.1.CDS"/>
    <property type="gene ID" value="TraesPARA_EIv1.0_2317830"/>
</dbReference>
<dbReference type="KEGG" id="taes:123148225"/>
<dbReference type="Gramene" id="TraesLDM7A03G03968480.1">
    <property type="protein sequence ID" value="TraesLDM7A03G03968480.1"/>
    <property type="gene ID" value="TraesLDM7A03G03968480"/>
</dbReference>
<dbReference type="Gramene" id="TraesCS7A02G379600.1">
    <property type="protein sequence ID" value="TraesCS7A02G379600.1"/>
    <property type="gene ID" value="TraesCS7A02G379600"/>
</dbReference>
<dbReference type="Gramene" id="TraesMAC7A03G03964550.1">
    <property type="protein sequence ID" value="TraesMAC7A03G03964550.1"/>
    <property type="gene ID" value="TraesMAC7A03G03964550"/>
</dbReference>
<dbReference type="Gramene" id="TraesJUL7A03G04001930.1">
    <property type="protein sequence ID" value="TraesJUL7A03G04001930.1"/>
    <property type="gene ID" value="TraesJUL7A03G04001930"/>
</dbReference>
<dbReference type="Pfam" id="PF24758">
    <property type="entry name" value="LRR_At5g56370"/>
    <property type="match status" value="1"/>
</dbReference>
<dbReference type="Proteomes" id="UP000019116">
    <property type="component" value="Chromosome 7A"/>
</dbReference>
<feature type="domain" description="FBD" evidence="1">
    <location>
        <begin position="338"/>
        <end position="381"/>
    </location>
</feature>
<dbReference type="EnsemblPlants" id="TraesCS7A02G379600.1">
    <property type="protein sequence ID" value="TraesCS7A02G379600.1"/>
    <property type="gene ID" value="TraesCS7A02G379600"/>
</dbReference>
<dbReference type="OMA" id="YTFESAH"/>
<reference evidence="3" key="1">
    <citation type="submission" date="2018-08" db="EMBL/GenBank/DDBJ databases">
        <authorList>
            <person name="Rossello M."/>
        </authorList>
    </citation>
    <scope>NUCLEOTIDE SEQUENCE [LARGE SCALE GENOMIC DNA]</scope>
    <source>
        <strain evidence="3">cv. Chinese Spring</strain>
    </source>
</reference>
<dbReference type="Gramene" id="TraesROB_scaffold_005274_01G000300.1">
    <property type="protein sequence ID" value="TraesROB_scaffold_005274_01G000300.1"/>
    <property type="gene ID" value="TraesROB_scaffold_005274_01G000300"/>
</dbReference>
<dbReference type="Gramene" id="TraesLDM7A03G03968480.2">
    <property type="protein sequence ID" value="TraesLDM7A03G03968480.2"/>
    <property type="gene ID" value="TraesLDM7A03G03968480"/>
</dbReference>
<dbReference type="Gramene" id="TraesJAG7A03G03947080.1">
    <property type="protein sequence ID" value="TraesJAG7A03G03947080.1"/>
    <property type="gene ID" value="TraesJAG7A03G03947080"/>
</dbReference>
<dbReference type="Gramene" id="TraesWEE_scaffold_016325_01G000300.1">
    <property type="protein sequence ID" value="TraesWEE_scaffold_016325_01G000300.1"/>
    <property type="gene ID" value="TraesWEE_scaffold_016325_01G000300"/>
</dbReference>
<dbReference type="PANTHER" id="PTHR32141:SF52">
    <property type="entry name" value="F-BOX DOMAIN-CONTAINING PROTEIN"/>
    <property type="match status" value="1"/>
</dbReference>
<dbReference type="Gramene" id="TraesSYM7A03G03918760.1">
    <property type="protein sequence ID" value="TraesSYM7A03G03918760.1"/>
    <property type="gene ID" value="TraesSYM7A03G03918760"/>
</dbReference>
<proteinExistence type="predicted"/>
<sequence length="442" mass="49712">MADGTGSGRSRLSALHHDILHHIITYLPVTEAAGAAGLARDWRHLWRSYPLVLKDARIPEAARDAVVPRVLHDHPGNFRAVILPDCRLASLDRELPAWPRLLVDKRTEKLLLAYRWVMDQPNPARLLPADILRCDSLQELTLDFWTFPSGTEVLLPRLRTLTMVRIGTSDQDLESLIAASPVLQSLRLIVNSPKHVRLRSKSLMCALVGLSTVEELTVVDTPLLARLCLFVPRNGVRIRIVCAPNLRALGYLDTRVLKLQIGDSVVRSDRMVSASTVVPSVKILALTVNFGVFEEIKMLASFLRCFPNVDTLHIESALHGPSVTANEPTWEHHAKFWQEISPIFCLRSHVKKMVIHDFRGDQNEFEFLKFVAMNAEELQSLLVASHKEILSSADKVNEIKDELQCLQFPTSISAVLRVSPKAAILWRLRKACILTIDDPFEC</sequence>
<dbReference type="Gramene" id="TraesSTA7A03G03958040.1">
    <property type="protein sequence ID" value="TraesSTA7A03G03958040.1"/>
    <property type="gene ID" value="TraesSTA7A03G03958040"/>
</dbReference>
<gene>
    <name evidence="3" type="primary">LOC123148225</name>
</gene>